<dbReference type="STRING" id="1850254.LPB137_13155"/>
<evidence type="ECO:0000256" key="1">
    <source>
        <dbReference type="SAM" id="SignalP"/>
    </source>
</evidence>
<dbReference type="Pfam" id="PF00581">
    <property type="entry name" value="Rhodanese"/>
    <property type="match status" value="1"/>
</dbReference>
<keyword evidence="4" id="KW-1185">Reference proteome</keyword>
<dbReference type="InterPro" id="IPR001763">
    <property type="entry name" value="Rhodanese-like_dom"/>
</dbReference>
<evidence type="ECO:0000313" key="4">
    <source>
        <dbReference type="Proteomes" id="UP000186074"/>
    </source>
</evidence>
<dbReference type="RefSeq" id="WP_076088825.1">
    <property type="nucleotide sequence ID" value="NZ_CP019070.1"/>
</dbReference>
<protein>
    <recommendedName>
        <fullName evidence="2">Rhodanese domain-containing protein</fullName>
    </recommendedName>
</protein>
<accession>A0A1P8KQC5</accession>
<feature type="domain" description="Rhodanese" evidence="2">
    <location>
        <begin position="35"/>
        <end position="132"/>
    </location>
</feature>
<sequence length="133" mass="15645">MKKLFILITLISYLTTASFAKDVKSLIVDELEVFIQKNIIIVDIRDKSKWKQTGIIPNSYRITYTSKDEKKWLHTLIRLIKDKNRAFVLISKDGKKAEKLASKLYNEKKMRNAMYLKGGIDEWVDSDRKIINY</sequence>
<feature type="chain" id="PRO_5013111689" description="Rhodanese domain-containing protein" evidence="1">
    <location>
        <begin position="21"/>
        <end position="133"/>
    </location>
</feature>
<dbReference type="Proteomes" id="UP000186074">
    <property type="component" value="Chromosome"/>
</dbReference>
<gene>
    <name evidence="3" type="ORF">LPB137_13155</name>
</gene>
<dbReference type="CDD" id="cd00158">
    <property type="entry name" value="RHOD"/>
    <property type="match status" value="1"/>
</dbReference>
<dbReference type="OrthoDB" id="5471138at2"/>
<organism evidence="3 4">
    <name type="scientific">Poseidonibacter parvus</name>
    <dbReference type="NCBI Taxonomy" id="1850254"/>
    <lineage>
        <taxon>Bacteria</taxon>
        <taxon>Pseudomonadati</taxon>
        <taxon>Campylobacterota</taxon>
        <taxon>Epsilonproteobacteria</taxon>
        <taxon>Campylobacterales</taxon>
        <taxon>Arcobacteraceae</taxon>
        <taxon>Poseidonibacter</taxon>
    </lineage>
</organism>
<dbReference type="AlphaFoldDB" id="A0A1P8KQC5"/>
<reference evidence="3 4" key="1">
    <citation type="submission" date="2017-01" db="EMBL/GenBank/DDBJ databases">
        <title>Genome sequencing of Arcobacter sp. LPB0137.</title>
        <authorList>
            <person name="Lee G.-W."/>
            <person name="Yi H."/>
        </authorList>
    </citation>
    <scope>NUCLEOTIDE SEQUENCE [LARGE SCALE GENOMIC DNA]</scope>
    <source>
        <strain evidence="3 4">LPB0137</strain>
    </source>
</reference>
<dbReference type="KEGG" id="alp:LPB137_13155"/>
<keyword evidence="1" id="KW-0732">Signal</keyword>
<dbReference type="SUPFAM" id="SSF52821">
    <property type="entry name" value="Rhodanese/Cell cycle control phosphatase"/>
    <property type="match status" value="1"/>
</dbReference>
<dbReference type="PROSITE" id="PS50206">
    <property type="entry name" value="RHODANESE_3"/>
    <property type="match status" value="1"/>
</dbReference>
<feature type="signal peptide" evidence="1">
    <location>
        <begin position="1"/>
        <end position="20"/>
    </location>
</feature>
<evidence type="ECO:0000313" key="3">
    <source>
        <dbReference type="EMBL" id="APW66737.1"/>
    </source>
</evidence>
<dbReference type="Gene3D" id="3.40.250.10">
    <property type="entry name" value="Rhodanese-like domain"/>
    <property type="match status" value="1"/>
</dbReference>
<proteinExistence type="predicted"/>
<dbReference type="EMBL" id="CP019070">
    <property type="protein sequence ID" value="APW66737.1"/>
    <property type="molecule type" value="Genomic_DNA"/>
</dbReference>
<name>A0A1P8KQC5_9BACT</name>
<dbReference type="InterPro" id="IPR036873">
    <property type="entry name" value="Rhodanese-like_dom_sf"/>
</dbReference>
<evidence type="ECO:0000259" key="2">
    <source>
        <dbReference type="PROSITE" id="PS50206"/>
    </source>
</evidence>